<proteinExistence type="predicted"/>
<evidence type="ECO:0000313" key="2">
    <source>
        <dbReference type="EMBL" id="GJS89042.1"/>
    </source>
</evidence>
<organism evidence="2 3">
    <name type="scientific">Tanacetum coccineum</name>
    <dbReference type="NCBI Taxonomy" id="301880"/>
    <lineage>
        <taxon>Eukaryota</taxon>
        <taxon>Viridiplantae</taxon>
        <taxon>Streptophyta</taxon>
        <taxon>Embryophyta</taxon>
        <taxon>Tracheophyta</taxon>
        <taxon>Spermatophyta</taxon>
        <taxon>Magnoliopsida</taxon>
        <taxon>eudicotyledons</taxon>
        <taxon>Gunneridae</taxon>
        <taxon>Pentapetalae</taxon>
        <taxon>asterids</taxon>
        <taxon>campanulids</taxon>
        <taxon>Asterales</taxon>
        <taxon>Asteraceae</taxon>
        <taxon>Asteroideae</taxon>
        <taxon>Anthemideae</taxon>
        <taxon>Anthemidinae</taxon>
        <taxon>Tanacetum</taxon>
    </lineage>
</organism>
<feature type="compositionally biased region" description="Acidic residues" evidence="1">
    <location>
        <begin position="106"/>
        <end position="115"/>
    </location>
</feature>
<comment type="caution">
    <text evidence="2">The sequence shown here is derived from an EMBL/GenBank/DDBJ whole genome shotgun (WGS) entry which is preliminary data.</text>
</comment>
<feature type="region of interest" description="Disordered" evidence="1">
    <location>
        <begin position="33"/>
        <end position="119"/>
    </location>
</feature>
<dbReference type="EMBL" id="BQNB010011320">
    <property type="protein sequence ID" value="GJS89042.1"/>
    <property type="molecule type" value="Genomic_DNA"/>
</dbReference>
<evidence type="ECO:0000256" key="1">
    <source>
        <dbReference type="SAM" id="MobiDB-lite"/>
    </source>
</evidence>
<accession>A0ABQ4ZGT7</accession>
<protein>
    <submittedName>
        <fullName evidence="2">Uncharacterized protein</fullName>
    </submittedName>
</protein>
<feature type="compositionally biased region" description="Acidic residues" evidence="1">
    <location>
        <begin position="62"/>
        <end position="88"/>
    </location>
</feature>
<gene>
    <name evidence="2" type="ORF">Tco_0771678</name>
</gene>
<name>A0ABQ4ZGT7_9ASTR</name>
<reference evidence="2" key="1">
    <citation type="journal article" date="2022" name="Int. J. Mol. Sci.">
        <title>Draft Genome of Tanacetum Coccineum: Genomic Comparison of Closely Related Tanacetum-Family Plants.</title>
        <authorList>
            <person name="Yamashiro T."/>
            <person name="Shiraishi A."/>
            <person name="Nakayama K."/>
            <person name="Satake H."/>
        </authorList>
    </citation>
    <scope>NUCLEOTIDE SEQUENCE</scope>
</reference>
<feature type="compositionally biased region" description="Polar residues" evidence="1">
    <location>
        <begin position="89"/>
        <end position="105"/>
    </location>
</feature>
<evidence type="ECO:0000313" key="3">
    <source>
        <dbReference type="Proteomes" id="UP001151760"/>
    </source>
</evidence>
<sequence length="275" mass="30455">MSSSLSHATVTYTSISSVMPSWAIPLMDAYEFDPKEPEAASQSPEHAPLSPVPALDYIADFEPIEDDSEEDPEIDLVDYPSDEEEEEPSTLTDPASPVQDSVPSSEETEPFETDESAATPPSPILLFHYLRLVSYGYAHTPPSLPPSSLSPLSSPLPLIPSLPLLLPSLDRRAAAATREPGSTLARGIDYGLMTALEEVKESVADMATRHKQDNQEAMYTRQAWSQAMNCNHALHAEVGVFRAETRVLQQQRRYDHDLWTRAIGRIQELERARDP</sequence>
<keyword evidence="3" id="KW-1185">Reference proteome</keyword>
<reference evidence="2" key="2">
    <citation type="submission" date="2022-01" db="EMBL/GenBank/DDBJ databases">
        <authorList>
            <person name="Yamashiro T."/>
            <person name="Shiraishi A."/>
            <person name="Satake H."/>
            <person name="Nakayama K."/>
        </authorList>
    </citation>
    <scope>NUCLEOTIDE SEQUENCE</scope>
</reference>
<dbReference type="Proteomes" id="UP001151760">
    <property type="component" value="Unassembled WGS sequence"/>
</dbReference>